<dbReference type="RefSeq" id="WP_184260585.1">
    <property type="nucleotide sequence ID" value="NZ_JACHIO010000031.1"/>
</dbReference>
<keyword evidence="4" id="KW-0812">Transmembrane</keyword>
<feature type="domain" description="TonB-dependent transporter Oar-like beta-barrel" evidence="8">
    <location>
        <begin position="248"/>
        <end position="1075"/>
    </location>
</feature>
<keyword evidence="5" id="KW-0472">Membrane</keyword>
<dbReference type="GO" id="GO:0015344">
    <property type="term" value="F:siderophore uptake transmembrane transporter activity"/>
    <property type="evidence" value="ECO:0007669"/>
    <property type="project" value="TreeGrafter"/>
</dbReference>
<dbReference type="Pfam" id="PF13620">
    <property type="entry name" value="CarboxypepD_reg"/>
    <property type="match status" value="1"/>
</dbReference>
<evidence type="ECO:0000256" key="6">
    <source>
        <dbReference type="ARBA" id="ARBA00023237"/>
    </source>
</evidence>
<evidence type="ECO:0000313" key="9">
    <source>
        <dbReference type="EMBL" id="MBB5066645.1"/>
    </source>
</evidence>
<dbReference type="SUPFAM" id="SSF49464">
    <property type="entry name" value="Carboxypeptidase regulatory domain-like"/>
    <property type="match status" value="1"/>
</dbReference>
<keyword evidence="2" id="KW-0813">Transport</keyword>
<evidence type="ECO:0000259" key="7">
    <source>
        <dbReference type="Pfam" id="PF07715"/>
    </source>
</evidence>
<reference evidence="9 10" key="1">
    <citation type="submission" date="2020-08" db="EMBL/GenBank/DDBJ databases">
        <title>Genomic Encyclopedia of Type Strains, Phase IV (KMG-V): Genome sequencing to study the core and pangenomes of soil and plant-associated prokaryotes.</title>
        <authorList>
            <person name="Whitman W."/>
        </authorList>
    </citation>
    <scope>NUCLEOTIDE SEQUENCE [LARGE SCALE GENOMIC DNA]</scope>
    <source>
        <strain evidence="9 10">X5P3</strain>
    </source>
</reference>
<name>A0A7W7ZUY8_9BACT</name>
<feature type="domain" description="TonB-dependent receptor plug" evidence="7">
    <location>
        <begin position="144"/>
        <end position="244"/>
    </location>
</feature>
<keyword evidence="6" id="KW-0998">Cell outer membrane</keyword>
<dbReference type="Pfam" id="PF07715">
    <property type="entry name" value="Plug"/>
    <property type="match status" value="1"/>
</dbReference>
<dbReference type="Gene3D" id="2.60.40.1120">
    <property type="entry name" value="Carboxypeptidase-like, regulatory domain"/>
    <property type="match status" value="1"/>
</dbReference>
<comment type="subcellular location">
    <subcellularLocation>
        <location evidence="1">Cell outer membrane</location>
        <topology evidence="1">Multi-pass membrane protein</topology>
    </subcellularLocation>
</comment>
<dbReference type="PANTHER" id="PTHR30069:SF46">
    <property type="entry name" value="OAR PROTEIN"/>
    <property type="match status" value="1"/>
</dbReference>
<dbReference type="InterPro" id="IPR008969">
    <property type="entry name" value="CarboxyPept-like_regulatory"/>
</dbReference>
<dbReference type="Proteomes" id="UP000584867">
    <property type="component" value="Unassembled WGS sequence"/>
</dbReference>
<proteinExistence type="predicted"/>
<accession>A0A7W7ZUY8</accession>
<evidence type="ECO:0000256" key="2">
    <source>
        <dbReference type="ARBA" id="ARBA00022448"/>
    </source>
</evidence>
<dbReference type="PANTHER" id="PTHR30069">
    <property type="entry name" value="TONB-DEPENDENT OUTER MEMBRANE RECEPTOR"/>
    <property type="match status" value="1"/>
</dbReference>
<gene>
    <name evidence="9" type="ORF">HDF15_005026</name>
</gene>
<comment type="caution">
    <text evidence="9">The sequence shown here is derived from an EMBL/GenBank/DDBJ whole genome shotgun (WGS) entry which is preliminary data.</text>
</comment>
<organism evidence="9 10">
    <name type="scientific">Granulicella mallensis</name>
    <dbReference type="NCBI Taxonomy" id="940614"/>
    <lineage>
        <taxon>Bacteria</taxon>
        <taxon>Pseudomonadati</taxon>
        <taxon>Acidobacteriota</taxon>
        <taxon>Terriglobia</taxon>
        <taxon>Terriglobales</taxon>
        <taxon>Acidobacteriaceae</taxon>
        <taxon>Granulicella</taxon>
    </lineage>
</organism>
<evidence type="ECO:0000256" key="1">
    <source>
        <dbReference type="ARBA" id="ARBA00004571"/>
    </source>
</evidence>
<dbReference type="EMBL" id="JACHIO010000031">
    <property type="protein sequence ID" value="MBB5066645.1"/>
    <property type="molecule type" value="Genomic_DNA"/>
</dbReference>
<evidence type="ECO:0000256" key="5">
    <source>
        <dbReference type="ARBA" id="ARBA00023136"/>
    </source>
</evidence>
<dbReference type="InterPro" id="IPR012910">
    <property type="entry name" value="Plug_dom"/>
</dbReference>
<dbReference type="InterPro" id="IPR037066">
    <property type="entry name" value="Plug_dom_sf"/>
</dbReference>
<keyword evidence="3" id="KW-1134">Transmembrane beta strand</keyword>
<dbReference type="GO" id="GO:0009279">
    <property type="term" value="C:cell outer membrane"/>
    <property type="evidence" value="ECO:0007669"/>
    <property type="project" value="UniProtKB-SubCell"/>
</dbReference>
<dbReference type="InterPro" id="IPR039426">
    <property type="entry name" value="TonB-dep_rcpt-like"/>
</dbReference>
<evidence type="ECO:0000256" key="3">
    <source>
        <dbReference type="ARBA" id="ARBA00022452"/>
    </source>
</evidence>
<dbReference type="AlphaFoldDB" id="A0A7W7ZUY8"/>
<protein>
    <recommendedName>
        <fullName evidence="11">TonB-dependent receptor plug</fullName>
    </recommendedName>
</protein>
<dbReference type="Gene3D" id="2.40.170.20">
    <property type="entry name" value="TonB-dependent receptor, beta-barrel domain"/>
    <property type="match status" value="1"/>
</dbReference>
<evidence type="ECO:0000256" key="4">
    <source>
        <dbReference type="ARBA" id="ARBA00022692"/>
    </source>
</evidence>
<dbReference type="Gene3D" id="2.170.130.10">
    <property type="entry name" value="TonB-dependent receptor, plug domain"/>
    <property type="match status" value="1"/>
</dbReference>
<dbReference type="InterPro" id="IPR036942">
    <property type="entry name" value="Beta-barrel_TonB_sf"/>
</dbReference>
<evidence type="ECO:0000259" key="8">
    <source>
        <dbReference type="Pfam" id="PF25183"/>
    </source>
</evidence>
<dbReference type="Pfam" id="PF25183">
    <property type="entry name" value="OMP_b-brl_4"/>
    <property type="match status" value="1"/>
</dbReference>
<sequence length="1082" mass="115776">MKHESLPRNRFAVLAVLFALILMVARPASSQTVTGSIYGTISDITGAIIPQANVTVTNIDTGQSLSAKSNASGAFVFPVLDPGNYKIFTEVPGFQSMTQNDLRLSANQNINASFTLHAGSVDTQVVVEAGTTLIDTRESQLGETIDQRRIQDLPLVGRSAYDLVQTVAGVTNYTASAQIGDNGGTQFSVNGLRPNFNSYYLDGSYDNEFFRGGGNIIPNPDALQEFRLLTTNFDAEFGRYPGGVVNVITRSGANQFHGVAYDYLRNTILNARNYFVTGGVTHLVYNVFGGGVGGPILRNKAFFYITYQGTRIGSPTVITSSSLVTATQAERMGDFSGDSAKVKASLTNLTTCGKAYVICPTALDPVAQKMLALVPVGAPATSSTPGAPAQQILGSPTKADQGTARIDYELNPAHKLQFTYFNSQGSGYGLTGGGNQILDYGGNTTYAGQSNYVLGDTWIVSPNAVNSARVFYTLNKTILGNAVQGNTWADFGSSVGEGAPISGQPMIAITGYWTMGTGGSGQDNQSQSAYGILDTYNYTKGNHALKLGGSFILDRYSETAEFLGSAKLAFSGSTTGNALADFLEGHANTFQQNNGSYHRLHAPDPSLFAQDDWHIAPRLTLNLGVRWEVYYPFAGQDNFTTFQQGVRSTRFPTAPLGVLVSGDPGVPDGILQTSYTKFAPRIGFAYDVFGTGKTSLRGAYGIFYSASQETLVGNLEQQPFALSITVNKTPNLSTPYAPAADPFPYTVNPQHPTFVAGATIAGMPASTSAIPYLQQYNLTVEQQYGNNWSTRIAYVGSAGRHFYLVRDQNAPVYAPGAATTTAGLNARRPIQPYAAISLIDPSSNSSFNSLQATITRRFAHSLSINASYVWEKEIDNASSDPTSTTAYTLANQNCISCDRGLSSLDTPQRFVASYLYSLPEIHRWGLLGKELVNGWQINGITTLSTGGPFNVTSNVDTNLDGISTDRPNLTGNPRLGNGRSRAQKIAEYFNTAAFTVPSAGTPYGNSPRNPLVGPGTVNTDISAFKRFALYAKSDLLFRGELFNVFNNVNLSGPNGTVGNAKFGQITGAGSPRVVQFALKYEF</sequence>
<evidence type="ECO:0000313" key="10">
    <source>
        <dbReference type="Proteomes" id="UP000584867"/>
    </source>
</evidence>
<evidence type="ECO:0008006" key="11">
    <source>
        <dbReference type="Google" id="ProtNLM"/>
    </source>
</evidence>
<dbReference type="SUPFAM" id="SSF56935">
    <property type="entry name" value="Porins"/>
    <property type="match status" value="1"/>
</dbReference>
<dbReference type="InterPro" id="IPR057601">
    <property type="entry name" value="Oar-like_b-barrel"/>
</dbReference>
<dbReference type="GO" id="GO:0044718">
    <property type="term" value="P:siderophore transmembrane transport"/>
    <property type="evidence" value="ECO:0007669"/>
    <property type="project" value="TreeGrafter"/>
</dbReference>